<dbReference type="EMBL" id="JBEWLZ010000017">
    <property type="protein sequence ID" value="MET1491888.1"/>
    <property type="molecule type" value="Genomic_DNA"/>
</dbReference>
<sequence>MSHSIIRDFLEAWLARAIGADRRAAVLFGRILNARRCVACARHYARIAATHGQFEHAEEALARAAGWAPRHAAVWQELARIRARMGWWPEAVSALEKQVRLQPLNADAWFELADAHIALGQYAYAIPALRKVHDLVPASPRPLYLIGICQHHCGNERGLRDAVEQVAERDLQRATQLLTQTGRSDWRIPGVSC</sequence>
<organism evidence="2 3">
    <name type="scientific">Uliginosibacterium paludis</name>
    <dbReference type="NCBI Taxonomy" id="1615952"/>
    <lineage>
        <taxon>Bacteria</taxon>
        <taxon>Pseudomonadati</taxon>
        <taxon>Pseudomonadota</taxon>
        <taxon>Betaproteobacteria</taxon>
        <taxon>Rhodocyclales</taxon>
        <taxon>Zoogloeaceae</taxon>
        <taxon>Uliginosibacterium</taxon>
    </lineage>
</organism>
<dbReference type="SMART" id="SM00028">
    <property type="entry name" value="TPR"/>
    <property type="match status" value="2"/>
</dbReference>
<evidence type="ECO:0000256" key="1">
    <source>
        <dbReference type="PROSITE-ProRule" id="PRU00339"/>
    </source>
</evidence>
<comment type="caution">
    <text evidence="2">The sequence shown here is derived from an EMBL/GenBank/DDBJ whole genome shotgun (WGS) entry which is preliminary data.</text>
</comment>
<dbReference type="SUPFAM" id="SSF48452">
    <property type="entry name" value="TPR-like"/>
    <property type="match status" value="1"/>
</dbReference>
<dbReference type="Gene3D" id="1.25.40.10">
    <property type="entry name" value="Tetratricopeptide repeat domain"/>
    <property type="match status" value="1"/>
</dbReference>
<dbReference type="RefSeq" id="WP_345928057.1">
    <property type="nucleotide sequence ID" value="NZ_JBDIVF010000005.1"/>
</dbReference>
<accession>A0ABV2CVU2</accession>
<keyword evidence="3" id="KW-1185">Reference proteome</keyword>
<dbReference type="InterPro" id="IPR019734">
    <property type="entry name" value="TPR_rpt"/>
</dbReference>
<dbReference type="PROSITE" id="PS50005">
    <property type="entry name" value="TPR"/>
    <property type="match status" value="2"/>
</dbReference>
<feature type="repeat" description="TPR" evidence="1">
    <location>
        <begin position="106"/>
        <end position="139"/>
    </location>
</feature>
<evidence type="ECO:0000313" key="2">
    <source>
        <dbReference type="EMBL" id="MET1491888.1"/>
    </source>
</evidence>
<reference evidence="2 3" key="1">
    <citation type="submission" date="2024-07" db="EMBL/GenBank/DDBJ databases">
        <title>Uliginosibacterium paludis KCTC:42655.</title>
        <authorList>
            <person name="Kim M.K."/>
        </authorList>
    </citation>
    <scope>NUCLEOTIDE SEQUENCE [LARGE SCALE GENOMIC DNA]</scope>
    <source>
        <strain evidence="2 3">KCTC 42655</strain>
    </source>
</reference>
<name>A0ABV2CVU2_9RHOO</name>
<dbReference type="Pfam" id="PF13428">
    <property type="entry name" value="TPR_14"/>
    <property type="match status" value="1"/>
</dbReference>
<feature type="repeat" description="TPR" evidence="1">
    <location>
        <begin position="72"/>
        <end position="105"/>
    </location>
</feature>
<keyword evidence="1" id="KW-0802">TPR repeat</keyword>
<evidence type="ECO:0000313" key="3">
    <source>
        <dbReference type="Proteomes" id="UP001548590"/>
    </source>
</evidence>
<dbReference type="InterPro" id="IPR011990">
    <property type="entry name" value="TPR-like_helical_dom_sf"/>
</dbReference>
<protein>
    <submittedName>
        <fullName evidence="2">Tetratricopeptide repeat protein</fullName>
    </submittedName>
</protein>
<dbReference type="Proteomes" id="UP001548590">
    <property type="component" value="Unassembled WGS sequence"/>
</dbReference>
<proteinExistence type="predicted"/>
<gene>
    <name evidence="2" type="ORF">ABVT11_18760</name>
</gene>